<feature type="domain" description="BD-FAE-like" evidence="2">
    <location>
        <begin position="71"/>
        <end position="267"/>
    </location>
</feature>
<evidence type="ECO:0000259" key="2">
    <source>
        <dbReference type="Pfam" id="PF20434"/>
    </source>
</evidence>
<dbReference type="GO" id="GO:0046555">
    <property type="term" value="F:acetylxylan esterase activity"/>
    <property type="evidence" value="ECO:0007669"/>
    <property type="project" value="UniProtKB-EC"/>
</dbReference>
<gene>
    <name evidence="3" type="primary">axeA1_3</name>
    <name evidence="3" type="ORF">GALL_10400</name>
</gene>
<dbReference type="Gene3D" id="3.40.50.1820">
    <property type="entry name" value="alpha/beta hydrolase"/>
    <property type="match status" value="1"/>
</dbReference>
<name>A0A1J5TY17_9ZZZZ</name>
<dbReference type="PANTHER" id="PTHR48081">
    <property type="entry name" value="AB HYDROLASE SUPERFAMILY PROTEIN C4A8.06C"/>
    <property type="match status" value="1"/>
</dbReference>
<comment type="caution">
    <text evidence="3">The sequence shown here is derived from an EMBL/GenBank/DDBJ whole genome shotgun (WGS) entry which is preliminary data.</text>
</comment>
<proteinExistence type="predicted"/>
<reference evidence="3" key="1">
    <citation type="submission" date="2016-10" db="EMBL/GenBank/DDBJ databases">
        <title>Sequence of Gallionella enrichment culture.</title>
        <authorList>
            <person name="Poehlein A."/>
            <person name="Muehling M."/>
            <person name="Daniel R."/>
        </authorList>
    </citation>
    <scope>NUCLEOTIDE SEQUENCE</scope>
</reference>
<dbReference type="EC" id="3.1.1.72" evidence="3"/>
<dbReference type="SUPFAM" id="SSF53474">
    <property type="entry name" value="alpha/beta-Hydrolases"/>
    <property type="match status" value="1"/>
</dbReference>
<dbReference type="Pfam" id="PF20434">
    <property type="entry name" value="BD-FAE"/>
    <property type="match status" value="1"/>
</dbReference>
<dbReference type="EMBL" id="MLJW01000002">
    <property type="protein sequence ID" value="OIR18700.1"/>
    <property type="molecule type" value="Genomic_DNA"/>
</dbReference>
<dbReference type="InterPro" id="IPR029058">
    <property type="entry name" value="AB_hydrolase_fold"/>
</dbReference>
<evidence type="ECO:0000313" key="3">
    <source>
        <dbReference type="EMBL" id="OIR18700.1"/>
    </source>
</evidence>
<protein>
    <submittedName>
        <fullName evidence="3">Acetylxylan esterase</fullName>
        <ecNumber evidence="3">3.1.1.72</ecNumber>
    </submittedName>
</protein>
<accession>A0A1J5TY17</accession>
<dbReference type="PANTHER" id="PTHR48081:SF6">
    <property type="entry name" value="PEPTIDASE S9 PROLYL OLIGOPEPTIDASE CATALYTIC DOMAIN-CONTAINING PROTEIN"/>
    <property type="match status" value="1"/>
</dbReference>
<evidence type="ECO:0000256" key="1">
    <source>
        <dbReference type="ARBA" id="ARBA00022801"/>
    </source>
</evidence>
<dbReference type="InterPro" id="IPR050300">
    <property type="entry name" value="GDXG_lipolytic_enzyme"/>
</dbReference>
<organism evidence="3">
    <name type="scientific">mine drainage metagenome</name>
    <dbReference type="NCBI Taxonomy" id="410659"/>
    <lineage>
        <taxon>unclassified sequences</taxon>
        <taxon>metagenomes</taxon>
        <taxon>ecological metagenomes</taxon>
    </lineage>
</organism>
<sequence>MNKLPGPIILVALLLMTASAAFASPAPFIIRLWPHGAPGAIANPDYRQSVIYRDNNPNEPRITQVTDATLEAFLPDPAQATGAAVVICPGGGYVVLAYDKEGTVPARWFASHGVAAFVLKYRLPSDAIMRDKRVGPLQDVQEALRTVRRRAAEWHVDPERIGVMGFSAGGNVAALASTLYREHVYTPANDTDDRPDFSILVYPVISMEPGITHAGSQHALLGAHPTQADCDRFSAERHVDDRTPPAFLVQAQDDPAVPVRNSMIYYEAMLRHHVPGELHLYEKGGHGFGFESPNASTRTWPDALRAWLVSRGLMR</sequence>
<dbReference type="AlphaFoldDB" id="A0A1J5TY17"/>
<dbReference type="InterPro" id="IPR049492">
    <property type="entry name" value="BD-FAE-like_dom"/>
</dbReference>
<keyword evidence="1 3" id="KW-0378">Hydrolase</keyword>